<accession>A0A812IMI0</accession>
<dbReference type="Pfam" id="PF09229">
    <property type="entry name" value="Aha1_N"/>
    <property type="match status" value="1"/>
</dbReference>
<dbReference type="SMART" id="SM00248">
    <property type="entry name" value="ANK"/>
    <property type="match status" value="5"/>
</dbReference>
<evidence type="ECO:0000256" key="4">
    <source>
        <dbReference type="PROSITE-ProRule" id="PRU00023"/>
    </source>
</evidence>
<evidence type="ECO:0000259" key="6">
    <source>
        <dbReference type="Pfam" id="PF09229"/>
    </source>
</evidence>
<dbReference type="InterPro" id="IPR036770">
    <property type="entry name" value="Ankyrin_rpt-contain_sf"/>
</dbReference>
<evidence type="ECO:0000256" key="5">
    <source>
        <dbReference type="SAM" id="MobiDB-lite"/>
    </source>
</evidence>
<evidence type="ECO:0000313" key="8">
    <source>
        <dbReference type="Proteomes" id="UP000604046"/>
    </source>
</evidence>
<evidence type="ECO:0000256" key="3">
    <source>
        <dbReference type="ARBA" id="ARBA00023043"/>
    </source>
</evidence>
<keyword evidence="3 4" id="KW-0040">ANK repeat</keyword>
<dbReference type="SUPFAM" id="SSF48403">
    <property type="entry name" value="Ankyrin repeat"/>
    <property type="match status" value="1"/>
</dbReference>
<keyword evidence="2" id="KW-0677">Repeat</keyword>
<dbReference type="EMBL" id="CAJNDS010000287">
    <property type="protein sequence ID" value="CAE7038778.1"/>
    <property type="molecule type" value="Genomic_DNA"/>
</dbReference>
<name>A0A812IMI0_9DINO</name>
<dbReference type="SUPFAM" id="SSF103111">
    <property type="entry name" value="Activator of Hsp90 ATPase, Aha1"/>
    <property type="match status" value="1"/>
</dbReference>
<feature type="repeat" description="ANK" evidence="4">
    <location>
        <begin position="470"/>
        <end position="502"/>
    </location>
</feature>
<dbReference type="InterPro" id="IPR036338">
    <property type="entry name" value="Aha1"/>
</dbReference>
<dbReference type="PANTHER" id="PTHR24198:SF165">
    <property type="entry name" value="ANKYRIN REPEAT-CONTAINING PROTEIN-RELATED"/>
    <property type="match status" value="1"/>
</dbReference>
<comment type="caution">
    <text evidence="7">The sequence shown here is derived from an EMBL/GenBank/DDBJ whole genome shotgun (WGS) entry which is preliminary data.</text>
</comment>
<dbReference type="AlphaFoldDB" id="A0A812IMI0"/>
<dbReference type="InterPro" id="IPR015310">
    <property type="entry name" value="AHSA1-like_N"/>
</dbReference>
<dbReference type="PROSITE" id="PS50297">
    <property type="entry name" value="ANK_REP_REGION"/>
    <property type="match status" value="3"/>
</dbReference>
<dbReference type="GO" id="GO:0001671">
    <property type="term" value="F:ATPase activator activity"/>
    <property type="evidence" value="ECO:0007669"/>
    <property type="project" value="InterPro"/>
</dbReference>
<feature type="compositionally biased region" description="Basic and acidic residues" evidence="5">
    <location>
        <begin position="203"/>
        <end position="226"/>
    </location>
</feature>
<sequence>MDWQEKDVTDWAKESLQDILADALKDPVRSEVVRTPWAFLEVHVLRTEVSGEASLCGRRSQAVLQYDLDLGAQLEIFKATRFYGEDGHSPEGRSQRWPGVLRIPGFEPGVRPEVQVQFDDPQSEVAGEVTWFLQEGLGARLLQQALERWQAAARRRFGAQDHSLPESLESVRSWMSADAMLMASQSRTRKQEIAARPAKSAPRRKEEGEGEGRRKERRSQLPEPRETLPSPVRAERLHEAIRSRNYAEAFGLLDPSILSMPTSEEGLSLVHSAVLSNSADMLTLVLQAGAELAPRDLLGRTPLLMALKKGSFELSKCLLEAGALEAEEAAEGSLVDRLSQSLDLRSAPELFELVDTKERPRRQGQALLRALKQRDARTAEAALEAGADPSLAEGGEQPLHLLAKTKWREESSMRLEVHRVARKLVQARADVNAGNTRSETPLLFAAHRGDEPLVQLLLELRADPAAANEEGSTALMFAAHGGHEDVCRMLLEAYAPPGIRNCHGLTAEEMATKRGFRKLGAFIAAHVLAPPSPGKVAPKRCADAFVSAEDAARQEEFTEQVLAALRPPEALPAPCKVGQVRSFDHSKWDRIVEDLERREEVEDRRDGLAKQPEYVWKNGVKMRVML</sequence>
<dbReference type="PROSITE" id="PS50088">
    <property type="entry name" value="ANK_REPEAT"/>
    <property type="match status" value="4"/>
</dbReference>
<evidence type="ECO:0000256" key="2">
    <source>
        <dbReference type="ARBA" id="ARBA00022737"/>
    </source>
</evidence>
<dbReference type="PANTHER" id="PTHR24198">
    <property type="entry name" value="ANKYRIN REPEAT AND PROTEIN KINASE DOMAIN-CONTAINING PROTEIN"/>
    <property type="match status" value="1"/>
</dbReference>
<gene>
    <name evidence="7" type="ORF">SNAT2548_LOCUS4621</name>
</gene>
<evidence type="ECO:0000256" key="1">
    <source>
        <dbReference type="ARBA" id="ARBA00006817"/>
    </source>
</evidence>
<dbReference type="Pfam" id="PF12796">
    <property type="entry name" value="Ank_2"/>
    <property type="match status" value="1"/>
</dbReference>
<feature type="repeat" description="ANK" evidence="4">
    <location>
        <begin position="437"/>
        <end position="469"/>
    </location>
</feature>
<reference evidence="7" key="1">
    <citation type="submission" date="2021-02" db="EMBL/GenBank/DDBJ databases">
        <authorList>
            <person name="Dougan E. K."/>
            <person name="Rhodes N."/>
            <person name="Thang M."/>
            <person name="Chan C."/>
        </authorList>
    </citation>
    <scope>NUCLEOTIDE SEQUENCE</scope>
</reference>
<feature type="repeat" description="ANK" evidence="4">
    <location>
        <begin position="298"/>
        <end position="323"/>
    </location>
</feature>
<feature type="region of interest" description="Disordered" evidence="5">
    <location>
        <begin position="183"/>
        <end position="235"/>
    </location>
</feature>
<protein>
    <recommendedName>
        <fullName evidence="6">Activator of Hsp90 ATPase AHSA1-like N-terminal domain-containing protein</fullName>
    </recommendedName>
</protein>
<evidence type="ECO:0000313" key="7">
    <source>
        <dbReference type="EMBL" id="CAE7038778.1"/>
    </source>
</evidence>
<dbReference type="InterPro" id="IPR002110">
    <property type="entry name" value="Ankyrin_rpt"/>
</dbReference>
<dbReference type="OrthoDB" id="539213at2759"/>
<dbReference type="Gene3D" id="3.15.10.20">
    <property type="entry name" value="Activator of Hsp90 ATPase Aha1, N-terminal domain"/>
    <property type="match status" value="1"/>
</dbReference>
<dbReference type="GO" id="GO:0051087">
    <property type="term" value="F:protein-folding chaperone binding"/>
    <property type="evidence" value="ECO:0007669"/>
    <property type="project" value="InterPro"/>
</dbReference>
<feature type="domain" description="Activator of Hsp90 ATPase AHSA1-like N-terminal" evidence="6">
    <location>
        <begin position="5"/>
        <end position="109"/>
    </location>
</feature>
<feature type="repeat" description="ANK" evidence="4">
    <location>
        <begin position="265"/>
        <end position="297"/>
    </location>
</feature>
<organism evidence="7 8">
    <name type="scientific">Symbiodinium natans</name>
    <dbReference type="NCBI Taxonomy" id="878477"/>
    <lineage>
        <taxon>Eukaryota</taxon>
        <taxon>Sar</taxon>
        <taxon>Alveolata</taxon>
        <taxon>Dinophyceae</taxon>
        <taxon>Suessiales</taxon>
        <taxon>Symbiodiniaceae</taxon>
        <taxon>Symbiodinium</taxon>
    </lineage>
</organism>
<keyword evidence="8" id="KW-1185">Reference proteome</keyword>
<dbReference type="Proteomes" id="UP000604046">
    <property type="component" value="Unassembled WGS sequence"/>
</dbReference>
<dbReference type="Gene3D" id="1.25.40.20">
    <property type="entry name" value="Ankyrin repeat-containing domain"/>
    <property type="match status" value="2"/>
</dbReference>
<comment type="similarity">
    <text evidence="1">Belongs to the AHA1 family.</text>
</comment>
<proteinExistence type="inferred from homology"/>